<keyword evidence="7" id="KW-0444">Lipid biosynthesis</keyword>
<evidence type="ECO:0000256" key="1">
    <source>
        <dbReference type="ARBA" id="ARBA00001698"/>
    </source>
</evidence>
<evidence type="ECO:0000256" key="8">
    <source>
        <dbReference type="ARBA" id="ARBA00022679"/>
    </source>
</evidence>
<evidence type="ECO:0000256" key="16">
    <source>
        <dbReference type="ARBA" id="ARBA00029893"/>
    </source>
</evidence>
<keyword evidence="10" id="KW-0548">Nucleotidyltransferase</keyword>
<dbReference type="PANTHER" id="PTHR13773:SF8">
    <property type="entry name" value="PHOSPHATIDATE CYTIDYLYLTRANSFERASE, PHOTORECEPTOR-SPECIFIC"/>
    <property type="match status" value="1"/>
</dbReference>
<keyword evidence="12" id="KW-0443">Lipid metabolism</keyword>
<name>A0A7R9WC93_9STRA</name>
<keyword evidence="14" id="KW-0594">Phospholipid biosynthesis</keyword>
<evidence type="ECO:0000256" key="9">
    <source>
        <dbReference type="ARBA" id="ARBA00022692"/>
    </source>
</evidence>
<evidence type="ECO:0000256" key="2">
    <source>
        <dbReference type="ARBA" id="ARBA00004141"/>
    </source>
</evidence>
<keyword evidence="13 19" id="KW-0472">Membrane</keyword>
<dbReference type="AlphaFoldDB" id="A0A7R9WC93"/>
<evidence type="ECO:0000256" key="10">
    <source>
        <dbReference type="ARBA" id="ARBA00022695"/>
    </source>
</evidence>
<evidence type="ECO:0000256" key="14">
    <source>
        <dbReference type="ARBA" id="ARBA00023209"/>
    </source>
</evidence>
<keyword evidence="15" id="KW-1208">Phospholipid metabolism</keyword>
<evidence type="ECO:0000256" key="6">
    <source>
        <dbReference type="ARBA" id="ARBA00012487"/>
    </source>
</evidence>
<keyword evidence="11 19" id="KW-1133">Transmembrane helix</keyword>
<dbReference type="UniPathway" id="UPA00557">
    <property type="reaction ID" value="UER00614"/>
</dbReference>
<evidence type="ECO:0000256" key="5">
    <source>
        <dbReference type="ARBA" id="ARBA00010185"/>
    </source>
</evidence>
<proteinExistence type="inferred from homology"/>
<gene>
    <name evidence="20" type="ORF">TDUB1175_LOCUS18687</name>
</gene>
<evidence type="ECO:0000256" key="17">
    <source>
        <dbReference type="ARBA" id="ARBA00032396"/>
    </source>
</evidence>
<comment type="pathway">
    <text evidence="4">Lipid metabolism.</text>
</comment>
<keyword evidence="9 19" id="KW-0812">Transmembrane</keyword>
<comment type="pathway">
    <text evidence="3">Phospholipid metabolism; CDP-diacylglycerol biosynthesis; CDP-diacylglycerol from sn-glycerol 3-phosphate: step 3/3.</text>
</comment>
<feature type="transmembrane region" description="Helical" evidence="19">
    <location>
        <begin position="12"/>
        <end position="31"/>
    </location>
</feature>
<feature type="transmembrane region" description="Helical" evidence="19">
    <location>
        <begin position="37"/>
        <end position="58"/>
    </location>
</feature>
<comment type="similarity">
    <text evidence="5">Belongs to the CDS family.</text>
</comment>
<accession>A0A7R9WC93</accession>
<feature type="transmembrane region" description="Helical" evidence="19">
    <location>
        <begin position="207"/>
        <end position="227"/>
    </location>
</feature>
<dbReference type="PANTHER" id="PTHR13773">
    <property type="entry name" value="PHOSPHATIDATE CYTIDYLYLTRANSFERASE"/>
    <property type="match status" value="1"/>
</dbReference>
<evidence type="ECO:0000256" key="3">
    <source>
        <dbReference type="ARBA" id="ARBA00005119"/>
    </source>
</evidence>
<evidence type="ECO:0000256" key="11">
    <source>
        <dbReference type="ARBA" id="ARBA00022989"/>
    </source>
</evidence>
<comment type="subcellular location">
    <subcellularLocation>
        <location evidence="2">Membrane</location>
        <topology evidence="2">Multi-pass membrane protein</topology>
    </subcellularLocation>
</comment>
<evidence type="ECO:0000256" key="12">
    <source>
        <dbReference type="ARBA" id="ARBA00023098"/>
    </source>
</evidence>
<evidence type="ECO:0000256" key="13">
    <source>
        <dbReference type="ARBA" id="ARBA00023136"/>
    </source>
</evidence>
<evidence type="ECO:0000313" key="20">
    <source>
        <dbReference type="EMBL" id="CAD8320271.1"/>
    </source>
</evidence>
<dbReference type="EMBL" id="HBED01037065">
    <property type="protein sequence ID" value="CAD8320271.1"/>
    <property type="molecule type" value="Transcribed_RNA"/>
</dbReference>
<comment type="catalytic activity">
    <reaction evidence="1">
        <text>a 1,2-diacyl-sn-glycero-3-phosphate + CTP + H(+) = a CDP-1,2-diacyl-sn-glycerol + diphosphate</text>
        <dbReference type="Rhea" id="RHEA:16229"/>
        <dbReference type="ChEBI" id="CHEBI:15378"/>
        <dbReference type="ChEBI" id="CHEBI:33019"/>
        <dbReference type="ChEBI" id="CHEBI:37563"/>
        <dbReference type="ChEBI" id="CHEBI:58332"/>
        <dbReference type="ChEBI" id="CHEBI:58608"/>
        <dbReference type="EC" id="2.7.7.41"/>
    </reaction>
</comment>
<evidence type="ECO:0000256" key="15">
    <source>
        <dbReference type="ARBA" id="ARBA00023264"/>
    </source>
</evidence>
<dbReference type="EC" id="2.7.7.41" evidence="6"/>
<dbReference type="GO" id="GO:0004605">
    <property type="term" value="F:phosphatidate cytidylyltransferase activity"/>
    <property type="evidence" value="ECO:0007669"/>
    <property type="project" value="UniProtKB-EC"/>
</dbReference>
<dbReference type="GO" id="GO:0005789">
    <property type="term" value="C:endoplasmic reticulum membrane"/>
    <property type="evidence" value="ECO:0007669"/>
    <property type="project" value="TreeGrafter"/>
</dbReference>
<organism evidence="20">
    <name type="scientific">Pseudictyota dubia</name>
    <dbReference type="NCBI Taxonomy" id="2749911"/>
    <lineage>
        <taxon>Eukaryota</taxon>
        <taxon>Sar</taxon>
        <taxon>Stramenopiles</taxon>
        <taxon>Ochrophyta</taxon>
        <taxon>Bacillariophyta</taxon>
        <taxon>Mediophyceae</taxon>
        <taxon>Biddulphiophycidae</taxon>
        <taxon>Eupodiscales</taxon>
        <taxon>Odontellaceae</taxon>
        <taxon>Pseudictyota</taxon>
    </lineage>
</organism>
<protein>
    <recommendedName>
        <fullName evidence="6">phosphatidate cytidylyltransferase</fullName>
        <ecNumber evidence="6">2.7.7.41</ecNumber>
    </recommendedName>
    <alternativeName>
        <fullName evidence="16">CDP-diacylglycerol synthase</fullName>
    </alternativeName>
    <alternativeName>
        <fullName evidence="17">CDP-diglyceride pyrophosphorylase</fullName>
    </alternativeName>
    <alternativeName>
        <fullName evidence="18">CDP-diglyceride synthase</fullName>
    </alternativeName>
</protein>
<evidence type="ECO:0000256" key="7">
    <source>
        <dbReference type="ARBA" id="ARBA00022516"/>
    </source>
</evidence>
<feature type="transmembrane region" description="Helical" evidence="19">
    <location>
        <begin position="79"/>
        <end position="97"/>
    </location>
</feature>
<keyword evidence="8" id="KW-0808">Transferase</keyword>
<evidence type="ECO:0000256" key="18">
    <source>
        <dbReference type="ARBA" id="ARBA00033406"/>
    </source>
</evidence>
<dbReference type="GO" id="GO:0016024">
    <property type="term" value="P:CDP-diacylglycerol biosynthetic process"/>
    <property type="evidence" value="ECO:0007669"/>
    <property type="project" value="UniProtKB-UniPathway"/>
</dbReference>
<sequence length="314" mass="35415">MQTGHIRFQLNQLCWTIVVLCLTVGQLKYIMHNVYNGLFWFVFPVSLVIINDIFAYFSGMTCGRKFIRKPFIPLSPNKTWEGFIGGWAFTMILGWYLSGFMAKYTWLTCPTNQFRLFPEPLDCNPDPVFHEAVSIFPPQIFEVFPSALVQMLPGVVNICSVAPPPLEGDASMSEPQDLTLTPCVSGEPTHSHHHFELVLREVYPVQIHALSLSMFASLVAPFGGFLASAIKRAYGVKDFDSIIPGHGGMMDRMDCQFLMALCTWVHYNTFVATATVSVPKMIYLYKLMKEEEQVEFLERITELSLSAGASNRGQ</sequence>
<evidence type="ECO:0000256" key="4">
    <source>
        <dbReference type="ARBA" id="ARBA00005189"/>
    </source>
</evidence>
<dbReference type="InterPro" id="IPR016720">
    <property type="entry name" value="PC_Trfase_euk"/>
</dbReference>
<evidence type="ECO:0000256" key="19">
    <source>
        <dbReference type="SAM" id="Phobius"/>
    </source>
</evidence>
<dbReference type="Pfam" id="PF01148">
    <property type="entry name" value="CTP_transf_1"/>
    <property type="match status" value="1"/>
</dbReference>
<reference evidence="20" key="1">
    <citation type="submission" date="2021-01" db="EMBL/GenBank/DDBJ databases">
        <authorList>
            <person name="Corre E."/>
            <person name="Pelletier E."/>
            <person name="Niang G."/>
            <person name="Scheremetjew M."/>
            <person name="Finn R."/>
            <person name="Kale V."/>
            <person name="Holt S."/>
            <person name="Cochrane G."/>
            <person name="Meng A."/>
            <person name="Brown T."/>
            <person name="Cohen L."/>
        </authorList>
    </citation>
    <scope>NUCLEOTIDE SEQUENCE</scope>
    <source>
        <strain evidence="20">CCMP147</strain>
    </source>
</reference>